<dbReference type="Proteomes" id="UP000822369">
    <property type="component" value="Chromosome 11"/>
</dbReference>
<dbReference type="InterPro" id="IPR002209">
    <property type="entry name" value="Fibroblast_GF_fam"/>
</dbReference>
<dbReference type="PRINTS" id="PR00262">
    <property type="entry name" value="IL1HBGF"/>
</dbReference>
<dbReference type="InterPro" id="IPR008996">
    <property type="entry name" value="IL1/FGF"/>
</dbReference>
<gene>
    <name evidence="3" type="ORF">G4P62_019842</name>
</gene>
<evidence type="ECO:0000256" key="1">
    <source>
        <dbReference type="ARBA" id="ARBA00007936"/>
    </source>
</evidence>
<accession>A0A9D2Y2E5</accession>
<keyword evidence="2" id="KW-1133">Transmembrane helix</keyword>
<dbReference type="AlphaFoldDB" id="A0A9D2Y2E5"/>
<evidence type="ECO:0000313" key="4">
    <source>
        <dbReference type="Proteomes" id="UP000822369"/>
    </source>
</evidence>
<evidence type="ECO:0000313" key="3">
    <source>
        <dbReference type="EMBL" id="KAF7212954.1"/>
    </source>
</evidence>
<comment type="caution">
    <text evidence="3">The sequence shown here is derived from an EMBL/GenBank/DDBJ whole genome shotgun (WGS) entry which is preliminary data.</text>
</comment>
<dbReference type="Gene3D" id="2.80.10.50">
    <property type="match status" value="2"/>
</dbReference>
<dbReference type="OMA" id="NECAFRE"/>
<sequence length="198" mass="22439">MSATFTRRRFLRVFLYPNWAAGTGAGMGFLTGLRTLLVLVLVTGLARCVPGLNGTVDRWEALYSRSLARIPGEKREETTRDGTYLLGIKRLRRLYCNVGIGFHIQVLPDGRITGVHTENRHSECLVRRNNFIQVVSFFSQFHFSNECAFREKLLANNYNSYESAAYPRMFIGLSKSGKTKRGNRVSPAMTGTHFLPRL</sequence>
<organism evidence="3 4">
    <name type="scientific">Nothobranchius furzeri</name>
    <name type="common">Turquoise killifish</name>
    <dbReference type="NCBI Taxonomy" id="105023"/>
    <lineage>
        <taxon>Eukaryota</taxon>
        <taxon>Metazoa</taxon>
        <taxon>Chordata</taxon>
        <taxon>Craniata</taxon>
        <taxon>Vertebrata</taxon>
        <taxon>Euteleostomi</taxon>
        <taxon>Actinopterygii</taxon>
        <taxon>Neopterygii</taxon>
        <taxon>Teleostei</taxon>
        <taxon>Neoteleostei</taxon>
        <taxon>Acanthomorphata</taxon>
        <taxon>Ovalentaria</taxon>
        <taxon>Atherinomorphae</taxon>
        <taxon>Cyprinodontiformes</taxon>
        <taxon>Nothobranchiidae</taxon>
        <taxon>Nothobranchius</taxon>
    </lineage>
</organism>
<dbReference type="EMBL" id="JAAVVJ010000011">
    <property type="protein sequence ID" value="KAF7212954.1"/>
    <property type="molecule type" value="Genomic_DNA"/>
</dbReference>
<evidence type="ECO:0000256" key="2">
    <source>
        <dbReference type="SAM" id="Phobius"/>
    </source>
</evidence>
<dbReference type="PANTHER" id="PTHR11486">
    <property type="entry name" value="FIBROBLAST GROWTH FACTOR"/>
    <property type="match status" value="1"/>
</dbReference>
<reference evidence="3" key="1">
    <citation type="submission" date="2020-03" db="EMBL/GenBank/DDBJ databases">
        <title>Intra-Species Differences in Population Size shape Life History and Genome Evolution.</title>
        <authorList>
            <person name="Willemsen D."/>
            <person name="Cui R."/>
            <person name="Valenzano D.R."/>
        </authorList>
    </citation>
    <scope>NUCLEOTIDE SEQUENCE</scope>
    <source>
        <strain evidence="3">GRZ</strain>
        <tissue evidence="3">Whole</tissue>
    </source>
</reference>
<dbReference type="KEGG" id="nfu:107373887"/>
<proteinExistence type="inferred from homology"/>
<comment type="similarity">
    <text evidence="1">Belongs to the heparin-binding growth factors family.</text>
</comment>
<keyword evidence="2" id="KW-0472">Membrane</keyword>
<feature type="transmembrane region" description="Helical" evidence="2">
    <location>
        <begin position="20"/>
        <end position="42"/>
    </location>
</feature>
<dbReference type="Pfam" id="PF00167">
    <property type="entry name" value="FGF"/>
    <property type="match status" value="2"/>
</dbReference>
<dbReference type="SUPFAM" id="SSF50353">
    <property type="entry name" value="Cytokine"/>
    <property type="match status" value="1"/>
</dbReference>
<keyword evidence="2" id="KW-0812">Transmembrane</keyword>
<dbReference type="SMART" id="SM00442">
    <property type="entry name" value="FGF"/>
    <property type="match status" value="1"/>
</dbReference>
<name>A0A9D2Y2E5_NOTFU</name>
<protein>
    <submittedName>
        <fullName evidence="3">Fibroblast growth factor 4B-like</fullName>
    </submittedName>
</protein>
<dbReference type="GO" id="GO:0008083">
    <property type="term" value="F:growth factor activity"/>
    <property type="evidence" value="ECO:0007669"/>
    <property type="project" value="InterPro"/>
</dbReference>